<gene>
    <name evidence="9" type="ORF">ACFQSB_17615</name>
</gene>
<evidence type="ECO:0000313" key="10">
    <source>
        <dbReference type="Proteomes" id="UP001596496"/>
    </source>
</evidence>
<dbReference type="Pfam" id="PF06271">
    <property type="entry name" value="RDD"/>
    <property type="match status" value="1"/>
</dbReference>
<dbReference type="Proteomes" id="UP001596496">
    <property type="component" value="Unassembled WGS sequence"/>
</dbReference>
<organism evidence="9 10">
    <name type="scientific">Sphaerisporangium rhizosphaerae</name>
    <dbReference type="NCBI Taxonomy" id="2269375"/>
    <lineage>
        <taxon>Bacteria</taxon>
        <taxon>Bacillati</taxon>
        <taxon>Actinomycetota</taxon>
        <taxon>Actinomycetes</taxon>
        <taxon>Streptosporangiales</taxon>
        <taxon>Streptosporangiaceae</taxon>
        <taxon>Sphaerisporangium</taxon>
    </lineage>
</organism>
<dbReference type="PANTHER" id="PTHR36115">
    <property type="entry name" value="PROLINE-RICH ANTIGEN HOMOLOG-RELATED"/>
    <property type="match status" value="1"/>
</dbReference>
<name>A0ABW2P3T4_9ACTN</name>
<evidence type="ECO:0000256" key="6">
    <source>
        <dbReference type="SAM" id="MobiDB-lite"/>
    </source>
</evidence>
<dbReference type="EMBL" id="JBHTCG010000010">
    <property type="protein sequence ID" value="MFC7384039.1"/>
    <property type="molecule type" value="Genomic_DNA"/>
</dbReference>
<accession>A0ABW2P3T4</accession>
<keyword evidence="3 7" id="KW-0812">Transmembrane</keyword>
<keyword evidence="5 7" id="KW-0472">Membrane</keyword>
<proteinExistence type="predicted"/>
<keyword evidence="2" id="KW-1003">Cell membrane</keyword>
<feature type="transmembrane region" description="Helical" evidence="7">
    <location>
        <begin position="95"/>
        <end position="114"/>
    </location>
</feature>
<feature type="transmembrane region" description="Helical" evidence="7">
    <location>
        <begin position="126"/>
        <end position="149"/>
    </location>
</feature>
<evidence type="ECO:0000259" key="8">
    <source>
        <dbReference type="Pfam" id="PF06271"/>
    </source>
</evidence>
<feature type="compositionally biased region" description="Gly residues" evidence="6">
    <location>
        <begin position="22"/>
        <end position="38"/>
    </location>
</feature>
<evidence type="ECO:0000256" key="2">
    <source>
        <dbReference type="ARBA" id="ARBA00022475"/>
    </source>
</evidence>
<protein>
    <submittedName>
        <fullName evidence="9">RDD family protein</fullName>
    </submittedName>
</protein>
<keyword evidence="4 7" id="KW-1133">Transmembrane helix</keyword>
<evidence type="ECO:0000313" key="9">
    <source>
        <dbReference type="EMBL" id="MFC7384039.1"/>
    </source>
</evidence>
<reference evidence="10" key="1">
    <citation type="journal article" date="2019" name="Int. J. Syst. Evol. Microbiol.">
        <title>The Global Catalogue of Microorganisms (GCM) 10K type strain sequencing project: providing services to taxonomists for standard genome sequencing and annotation.</title>
        <authorList>
            <consortium name="The Broad Institute Genomics Platform"/>
            <consortium name="The Broad Institute Genome Sequencing Center for Infectious Disease"/>
            <person name="Wu L."/>
            <person name="Ma J."/>
        </authorList>
    </citation>
    <scope>NUCLEOTIDE SEQUENCE [LARGE SCALE GENOMIC DNA]</scope>
    <source>
        <strain evidence="10">CECT 7649</strain>
    </source>
</reference>
<dbReference type="RefSeq" id="WP_354844342.1">
    <property type="nucleotide sequence ID" value="NZ_JBHTCG010000010.1"/>
</dbReference>
<feature type="compositionally biased region" description="Low complexity" evidence="6">
    <location>
        <begin position="10"/>
        <end position="21"/>
    </location>
</feature>
<evidence type="ECO:0000256" key="1">
    <source>
        <dbReference type="ARBA" id="ARBA00004651"/>
    </source>
</evidence>
<dbReference type="InterPro" id="IPR010432">
    <property type="entry name" value="RDD"/>
</dbReference>
<dbReference type="PANTHER" id="PTHR36115:SF4">
    <property type="entry name" value="MEMBRANE PROTEIN"/>
    <property type="match status" value="1"/>
</dbReference>
<keyword evidence="10" id="KW-1185">Reference proteome</keyword>
<evidence type="ECO:0000256" key="4">
    <source>
        <dbReference type="ARBA" id="ARBA00022989"/>
    </source>
</evidence>
<comment type="caution">
    <text evidence="9">The sequence shown here is derived from an EMBL/GenBank/DDBJ whole genome shotgun (WGS) entry which is preliminary data.</text>
</comment>
<feature type="domain" description="RDD" evidence="8">
    <location>
        <begin position="82"/>
        <end position="233"/>
    </location>
</feature>
<dbReference type="InterPro" id="IPR051791">
    <property type="entry name" value="Pra-immunoreactive"/>
</dbReference>
<feature type="region of interest" description="Disordered" evidence="6">
    <location>
        <begin position="1"/>
        <end position="53"/>
    </location>
</feature>
<sequence>MTAEPPPGGYDPQGPGQPYGNPQGGGYGAPQGGYGAPQGGYDAPQGGYGAPQSGYGAPQGYNAPYGGPQGAPLPPGAPAPLAEWWERWVARIIDMLIFGVVYFILNLILSPMFVPSTEEILANPGVAVSSSFVPGLVSAIIAYGAYAAYDYVLHSKDGQTIGKKVMKIRLVGVGGAPVDSSALMKRSAIYPGVLVLYGIPFLGVLSGIFVLVLGVLILTDKPLQQGLHDKLAGTVVVKAPR</sequence>
<comment type="subcellular location">
    <subcellularLocation>
        <location evidence="1">Cell membrane</location>
        <topology evidence="1">Multi-pass membrane protein</topology>
    </subcellularLocation>
</comment>
<feature type="transmembrane region" description="Helical" evidence="7">
    <location>
        <begin position="194"/>
        <end position="218"/>
    </location>
</feature>
<evidence type="ECO:0000256" key="5">
    <source>
        <dbReference type="ARBA" id="ARBA00023136"/>
    </source>
</evidence>
<evidence type="ECO:0000256" key="7">
    <source>
        <dbReference type="SAM" id="Phobius"/>
    </source>
</evidence>
<evidence type="ECO:0000256" key="3">
    <source>
        <dbReference type="ARBA" id="ARBA00022692"/>
    </source>
</evidence>